<dbReference type="OrthoDB" id="9806864at2"/>
<name>A0A0U3L9C6_9BURK</name>
<sequence length="185" mass="19940">MAHNTSPTPAKPLSGTADLPAGVQANVAGAGASAASAPPAACVPLDIDQQLCFAVYSTMLGLNKVYRDLLKDLGITYPQYLVLLVLWERDGLTVGEISERVFLDSPTLTPLLKRLEAAGLLTRTRSSQDERQVLIALTEEGRAMQQRAAHLPQCVADASDTEMSEIIELRDRLLALRARMARKSG</sequence>
<dbReference type="Pfam" id="PF22381">
    <property type="entry name" value="Staph_reg_Sar_Rot"/>
    <property type="match status" value="1"/>
</dbReference>
<dbReference type="InterPro" id="IPR039422">
    <property type="entry name" value="MarR/SlyA-like"/>
</dbReference>
<dbReference type="SUPFAM" id="SSF46785">
    <property type="entry name" value="Winged helix' DNA-binding domain"/>
    <property type="match status" value="1"/>
</dbReference>
<dbReference type="PANTHER" id="PTHR33164:SF5">
    <property type="entry name" value="ORGANIC HYDROPEROXIDE RESISTANCE TRANSCRIPTIONAL REGULATOR"/>
    <property type="match status" value="1"/>
</dbReference>
<dbReference type="KEGG" id="rdp:RD2015_166"/>
<gene>
    <name evidence="6" type="ORF">RD2015_166</name>
</gene>
<dbReference type="GO" id="GO:0005737">
    <property type="term" value="C:cytoplasm"/>
    <property type="evidence" value="ECO:0007669"/>
    <property type="project" value="UniProtKB-SubCell"/>
</dbReference>
<comment type="subcellular location">
    <subcellularLocation>
        <location evidence="1">Cytoplasm</location>
    </subcellularLocation>
</comment>
<dbReference type="AlphaFoldDB" id="A0A0U3L9C6"/>
<dbReference type="SMART" id="SM00347">
    <property type="entry name" value="HTH_MARR"/>
    <property type="match status" value="1"/>
</dbReference>
<reference evidence="6 7" key="1">
    <citation type="submission" date="2015-12" db="EMBL/GenBank/DDBJ databases">
        <title>Complete genome of Roseateles depolymerans KCTC 42856.</title>
        <authorList>
            <person name="Kim K.M."/>
        </authorList>
    </citation>
    <scope>NUCLEOTIDE SEQUENCE [LARGE SCALE GENOMIC DNA]</scope>
    <source>
        <strain evidence="6 7">KCTC 42856</strain>
    </source>
</reference>
<proteinExistence type="predicted"/>
<dbReference type="STRING" id="76731.RD2015_166"/>
<dbReference type="InterPro" id="IPR036388">
    <property type="entry name" value="WH-like_DNA-bd_sf"/>
</dbReference>
<dbReference type="PATRIC" id="fig|76731.3.peg.169"/>
<dbReference type="GO" id="GO:0003700">
    <property type="term" value="F:DNA-binding transcription factor activity"/>
    <property type="evidence" value="ECO:0007669"/>
    <property type="project" value="InterPro"/>
</dbReference>
<evidence type="ECO:0000256" key="5">
    <source>
        <dbReference type="ARBA" id="ARBA00023163"/>
    </source>
</evidence>
<dbReference type="InterPro" id="IPR055166">
    <property type="entry name" value="Transc_reg_Sar_Rot_HTH"/>
</dbReference>
<dbReference type="GO" id="GO:0003677">
    <property type="term" value="F:DNA binding"/>
    <property type="evidence" value="ECO:0007669"/>
    <property type="project" value="UniProtKB-KW"/>
</dbReference>
<dbReference type="PROSITE" id="PS50995">
    <property type="entry name" value="HTH_MARR_2"/>
    <property type="match status" value="1"/>
</dbReference>
<dbReference type="Proteomes" id="UP000060699">
    <property type="component" value="Chromosome"/>
</dbReference>
<accession>A0A0U3L9C6</accession>
<evidence type="ECO:0000313" key="6">
    <source>
        <dbReference type="EMBL" id="ALV04671.1"/>
    </source>
</evidence>
<organism evidence="6 7">
    <name type="scientific">Roseateles depolymerans</name>
    <dbReference type="NCBI Taxonomy" id="76731"/>
    <lineage>
        <taxon>Bacteria</taxon>
        <taxon>Pseudomonadati</taxon>
        <taxon>Pseudomonadota</taxon>
        <taxon>Betaproteobacteria</taxon>
        <taxon>Burkholderiales</taxon>
        <taxon>Sphaerotilaceae</taxon>
        <taxon>Roseateles</taxon>
    </lineage>
</organism>
<dbReference type="PRINTS" id="PR00598">
    <property type="entry name" value="HTHMARR"/>
</dbReference>
<dbReference type="CDD" id="cd00090">
    <property type="entry name" value="HTH_ARSR"/>
    <property type="match status" value="1"/>
</dbReference>
<dbReference type="EMBL" id="CP013729">
    <property type="protein sequence ID" value="ALV04671.1"/>
    <property type="molecule type" value="Genomic_DNA"/>
</dbReference>
<keyword evidence="5" id="KW-0804">Transcription</keyword>
<dbReference type="PANTHER" id="PTHR33164">
    <property type="entry name" value="TRANSCRIPTIONAL REGULATOR, MARR FAMILY"/>
    <property type="match status" value="1"/>
</dbReference>
<keyword evidence="2" id="KW-0963">Cytoplasm</keyword>
<dbReference type="Gene3D" id="1.10.10.10">
    <property type="entry name" value="Winged helix-like DNA-binding domain superfamily/Winged helix DNA-binding domain"/>
    <property type="match status" value="1"/>
</dbReference>
<dbReference type="FunFam" id="1.10.10.10:FF:000163">
    <property type="entry name" value="MarR family transcriptional regulator"/>
    <property type="match status" value="1"/>
</dbReference>
<dbReference type="InterPro" id="IPR000835">
    <property type="entry name" value="HTH_MarR-typ"/>
</dbReference>
<evidence type="ECO:0000256" key="3">
    <source>
        <dbReference type="ARBA" id="ARBA00023015"/>
    </source>
</evidence>
<evidence type="ECO:0000256" key="4">
    <source>
        <dbReference type="ARBA" id="ARBA00023125"/>
    </source>
</evidence>
<keyword evidence="3" id="KW-0805">Transcription regulation</keyword>
<keyword evidence="4" id="KW-0238">DNA-binding</keyword>
<evidence type="ECO:0000256" key="2">
    <source>
        <dbReference type="ARBA" id="ARBA00022490"/>
    </source>
</evidence>
<dbReference type="InterPro" id="IPR036390">
    <property type="entry name" value="WH_DNA-bd_sf"/>
</dbReference>
<evidence type="ECO:0000256" key="1">
    <source>
        <dbReference type="ARBA" id="ARBA00004496"/>
    </source>
</evidence>
<dbReference type="InterPro" id="IPR011991">
    <property type="entry name" value="ArsR-like_HTH"/>
</dbReference>
<keyword evidence="7" id="KW-1185">Reference proteome</keyword>
<dbReference type="GO" id="GO:0006950">
    <property type="term" value="P:response to stress"/>
    <property type="evidence" value="ECO:0007669"/>
    <property type="project" value="TreeGrafter"/>
</dbReference>
<evidence type="ECO:0000313" key="7">
    <source>
        <dbReference type="Proteomes" id="UP000060699"/>
    </source>
</evidence>
<protein>
    <submittedName>
        <fullName evidence="6">Organic hydroperoxide resistance transcriptional regulator, MarR family</fullName>
    </submittedName>
</protein>
<dbReference type="RefSeq" id="WP_083525209.1">
    <property type="nucleotide sequence ID" value="NZ_CP013729.1"/>
</dbReference>